<reference evidence="3" key="2">
    <citation type="submission" date="2025-09" db="UniProtKB">
        <authorList>
            <consortium name="Ensembl"/>
        </authorList>
    </citation>
    <scope>IDENTIFICATION</scope>
</reference>
<comment type="caution">
    <text evidence="1">Lacks conserved residue(s) required for the propagation of feature annotation.</text>
</comment>
<dbReference type="Ensembl" id="ENSCCET00000018494.1">
    <property type="protein sequence ID" value="ENSCCEP00000011861.1"/>
    <property type="gene ID" value="ENSCCEG00000011513.1"/>
</dbReference>
<dbReference type="PROSITE" id="PS00022">
    <property type="entry name" value="EGF_1"/>
    <property type="match status" value="1"/>
</dbReference>
<evidence type="ECO:0000256" key="1">
    <source>
        <dbReference type="PROSITE-ProRule" id="PRU00076"/>
    </source>
</evidence>
<dbReference type="AlphaFoldDB" id="A0A8C0ZDA5"/>
<dbReference type="SUPFAM" id="SSF57196">
    <property type="entry name" value="EGF/Laminin"/>
    <property type="match status" value="1"/>
</dbReference>
<keyword evidence="1" id="KW-0245">EGF-like domain</keyword>
<dbReference type="CDD" id="cd00054">
    <property type="entry name" value="EGF_CA"/>
    <property type="match status" value="1"/>
</dbReference>
<reference evidence="3" key="1">
    <citation type="submission" date="2025-08" db="UniProtKB">
        <authorList>
            <consortium name="Ensembl"/>
        </authorList>
    </citation>
    <scope>IDENTIFICATION</scope>
</reference>
<sequence length="65" mass="7070">MRAPPTRIFFVVLDGDFCDVNHCQNGGTCLTGINEAPFFCICPEGYVGIDCNETEKGGWVGKLVN</sequence>
<name>A0A8C0ZDA5_CYACU</name>
<dbReference type="Proteomes" id="UP000694410">
    <property type="component" value="Unplaced"/>
</dbReference>
<protein>
    <recommendedName>
        <fullName evidence="2">EGF-like domain-containing protein</fullName>
    </recommendedName>
</protein>
<dbReference type="Pfam" id="PF00008">
    <property type="entry name" value="EGF"/>
    <property type="match status" value="1"/>
</dbReference>
<evidence type="ECO:0000313" key="4">
    <source>
        <dbReference type="Proteomes" id="UP000694410"/>
    </source>
</evidence>
<dbReference type="InterPro" id="IPR000742">
    <property type="entry name" value="EGF"/>
</dbReference>
<proteinExistence type="predicted"/>
<dbReference type="PROSITE" id="PS01186">
    <property type="entry name" value="EGF_2"/>
    <property type="match status" value="1"/>
</dbReference>
<dbReference type="Gene3D" id="2.10.25.10">
    <property type="entry name" value="Laminin"/>
    <property type="match status" value="1"/>
</dbReference>
<feature type="domain" description="EGF-like" evidence="2">
    <location>
        <begin position="14"/>
        <end position="52"/>
    </location>
</feature>
<dbReference type="PROSITE" id="PS50026">
    <property type="entry name" value="EGF_3"/>
    <property type="match status" value="1"/>
</dbReference>
<evidence type="ECO:0000313" key="3">
    <source>
        <dbReference type="Ensembl" id="ENSCCEP00000011861.1"/>
    </source>
</evidence>
<organism evidence="3 4">
    <name type="scientific">Cyanistes caeruleus</name>
    <name type="common">Eurasian blue tit</name>
    <name type="synonym">Parus caeruleus</name>
    <dbReference type="NCBI Taxonomy" id="156563"/>
    <lineage>
        <taxon>Eukaryota</taxon>
        <taxon>Metazoa</taxon>
        <taxon>Chordata</taxon>
        <taxon>Craniata</taxon>
        <taxon>Vertebrata</taxon>
        <taxon>Euteleostomi</taxon>
        <taxon>Archelosauria</taxon>
        <taxon>Archosauria</taxon>
        <taxon>Dinosauria</taxon>
        <taxon>Saurischia</taxon>
        <taxon>Theropoda</taxon>
        <taxon>Coelurosauria</taxon>
        <taxon>Aves</taxon>
        <taxon>Neognathae</taxon>
        <taxon>Neoaves</taxon>
        <taxon>Telluraves</taxon>
        <taxon>Australaves</taxon>
        <taxon>Passeriformes</taxon>
        <taxon>Paridae</taxon>
        <taxon>Cyanistes</taxon>
    </lineage>
</organism>
<keyword evidence="4" id="KW-1185">Reference proteome</keyword>
<dbReference type="SMART" id="SM00181">
    <property type="entry name" value="EGF"/>
    <property type="match status" value="1"/>
</dbReference>
<feature type="disulfide bond" evidence="1">
    <location>
        <begin position="42"/>
        <end position="51"/>
    </location>
</feature>
<accession>A0A8C0ZDA5</accession>
<keyword evidence="1" id="KW-1015">Disulfide bond</keyword>
<evidence type="ECO:0000259" key="2">
    <source>
        <dbReference type="PROSITE" id="PS50026"/>
    </source>
</evidence>
<feature type="disulfide bond" evidence="1">
    <location>
        <begin position="23"/>
        <end position="40"/>
    </location>
</feature>